<name>D8SP88_SELML</name>
<feature type="compositionally biased region" description="Basic and acidic residues" evidence="1">
    <location>
        <begin position="431"/>
        <end position="447"/>
    </location>
</feature>
<dbReference type="KEGG" id="smo:SELMODRAFT_424236"/>
<dbReference type="AlphaFoldDB" id="D8SP88"/>
<evidence type="ECO:0000313" key="3">
    <source>
        <dbReference type="Proteomes" id="UP000001514"/>
    </source>
</evidence>
<dbReference type="HOGENOM" id="CLU_592377_0_0_1"/>
<reference evidence="2 3" key="1">
    <citation type="journal article" date="2011" name="Science">
        <title>The Selaginella genome identifies genetic changes associated with the evolution of vascular plants.</title>
        <authorList>
            <person name="Banks J.A."/>
            <person name="Nishiyama T."/>
            <person name="Hasebe M."/>
            <person name="Bowman J.L."/>
            <person name="Gribskov M."/>
            <person name="dePamphilis C."/>
            <person name="Albert V.A."/>
            <person name="Aono N."/>
            <person name="Aoyama T."/>
            <person name="Ambrose B.A."/>
            <person name="Ashton N.W."/>
            <person name="Axtell M.J."/>
            <person name="Barker E."/>
            <person name="Barker M.S."/>
            <person name="Bennetzen J.L."/>
            <person name="Bonawitz N.D."/>
            <person name="Chapple C."/>
            <person name="Cheng C."/>
            <person name="Correa L.G."/>
            <person name="Dacre M."/>
            <person name="DeBarry J."/>
            <person name="Dreyer I."/>
            <person name="Elias M."/>
            <person name="Engstrom E.M."/>
            <person name="Estelle M."/>
            <person name="Feng L."/>
            <person name="Finet C."/>
            <person name="Floyd S.K."/>
            <person name="Frommer W.B."/>
            <person name="Fujita T."/>
            <person name="Gramzow L."/>
            <person name="Gutensohn M."/>
            <person name="Harholt J."/>
            <person name="Hattori M."/>
            <person name="Heyl A."/>
            <person name="Hirai T."/>
            <person name="Hiwatashi Y."/>
            <person name="Ishikawa M."/>
            <person name="Iwata M."/>
            <person name="Karol K.G."/>
            <person name="Koehler B."/>
            <person name="Kolukisaoglu U."/>
            <person name="Kubo M."/>
            <person name="Kurata T."/>
            <person name="Lalonde S."/>
            <person name="Li K."/>
            <person name="Li Y."/>
            <person name="Litt A."/>
            <person name="Lyons E."/>
            <person name="Manning G."/>
            <person name="Maruyama T."/>
            <person name="Michael T.P."/>
            <person name="Mikami K."/>
            <person name="Miyazaki S."/>
            <person name="Morinaga S."/>
            <person name="Murata T."/>
            <person name="Mueller-Roeber B."/>
            <person name="Nelson D.R."/>
            <person name="Obara M."/>
            <person name="Oguri Y."/>
            <person name="Olmstead R.G."/>
            <person name="Onodera N."/>
            <person name="Petersen B.L."/>
            <person name="Pils B."/>
            <person name="Prigge M."/>
            <person name="Rensing S.A."/>
            <person name="Riano-Pachon D.M."/>
            <person name="Roberts A.W."/>
            <person name="Sato Y."/>
            <person name="Scheller H.V."/>
            <person name="Schulz B."/>
            <person name="Schulz C."/>
            <person name="Shakirov E.V."/>
            <person name="Shibagaki N."/>
            <person name="Shinohara N."/>
            <person name="Shippen D.E."/>
            <person name="Soerensen I."/>
            <person name="Sotooka R."/>
            <person name="Sugimoto N."/>
            <person name="Sugita M."/>
            <person name="Sumikawa N."/>
            <person name="Tanurdzic M."/>
            <person name="Theissen G."/>
            <person name="Ulvskov P."/>
            <person name="Wakazuki S."/>
            <person name="Weng J.K."/>
            <person name="Willats W.W."/>
            <person name="Wipf D."/>
            <person name="Wolf P.G."/>
            <person name="Yang L."/>
            <person name="Zimmer A.D."/>
            <person name="Zhu Q."/>
            <person name="Mitros T."/>
            <person name="Hellsten U."/>
            <person name="Loque D."/>
            <person name="Otillar R."/>
            <person name="Salamov A."/>
            <person name="Schmutz J."/>
            <person name="Shapiro H."/>
            <person name="Lindquist E."/>
            <person name="Lucas S."/>
            <person name="Rokhsar D."/>
            <person name="Grigoriev I.V."/>
        </authorList>
    </citation>
    <scope>NUCLEOTIDE SEQUENCE [LARGE SCALE GENOMIC DNA]</scope>
</reference>
<evidence type="ECO:0000256" key="1">
    <source>
        <dbReference type="SAM" id="MobiDB-lite"/>
    </source>
</evidence>
<sequence>MSSVLDAVPCRKSHEHQVEISDTEFEDCCSSLNLDQSSPLHWTQITESPEHYGVISTQEMILTKKVRKQFYHGGDDNQGALRSFSAMPVPVEGNQSLPAKEDEDEERLPCAFPPFSFKDSTTFAGFVRSLTVPDDGIHDHQDEELEGADDLSPTTVLETAASSSSASTPSASKATDFNELAPFPASFPSAMTSMDALLTASNEFSFSMSQAVPASPPEKTLYDLLELKFDGFGCEHQLPGRLDVHDNRDEKLQSRGFQRLSNSLAKSFSYAPHLFLPQNTTQHVRSQSLAYTSKPEKQFNFGGFFSSSNNEISSRSSSKNSRTSSEFSIELGNRSGRYLDLDFTKDAEEQQDPQDSNFQSDARSNVEEVVCNKDDSKFTSSPVSSAFLFVKSDTSCSDDYINFQPKPSPTSHGEESNVVQRFFRSGSQCREISDSGKPKNCGSRREVGSSAAGEVEEPITGF</sequence>
<feature type="region of interest" description="Disordered" evidence="1">
    <location>
        <begin position="309"/>
        <end position="328"/>
    </location>
</feature>
<feature type="region of interest" description="Disordered" evidence="1">
    <location>
        <begin position="429"/>
        <end position="462"/>
    </location>
</feature>
<dbReference type="Proteomes" id="UP000001514">
    <property type="component" value="Unassembled WGS sequence"/>
</dbReference>
<dbReference type="InParanoid" id="D8SP88"/>
<gene>
    <name evidence="2" type="ORF">SELMODRAFT_424236</name>
</gene>
<dbReference type="Gramene" id="EFJ13626">
    <property type="protein sequence ID" value="EFJ13626"/>
    <property type="gene ID" value="SELMODRAFT_424236"/>
</dbReference>
<accession>D8SP88</accession>
<evidence type="ECO:0000313" key="2">
    <source>
        <dbReference type="EMBL" id="EFJ13626.1"/>
    </source>
</evidence>
<protein>
    <submittedName>
        <fullName evidence="2">Uncharacterized protein</fullName>
    </submittedName>
</protein>
<organism evidence="3">
    <name type="scientific">Selaginella moellendorffii</name>
    <name type="common">Spikemoss</name>
    <dbReference type="NCBI Taxonomy" id="88036"/>
    <lineage>
        <taxon>Eukaryota</taxon>
        <taxon>Viridiplantae</taxon>
        <taxon>Streptophyta</taxon>
        <taxon>Embryophyta</taxon>
        <taxon>Tracheophyta</taxon>
        <taxon>Lycopodiopsida</taxon>
        <taxon>Selaginellales</taxon>
        <taxon>Selaginellaceae</taxon>
        <taxon>Selaginella</taxon>
    </lineage>
</organism>
<proteinExistence type="predicted"/>
<dbReference type="EMBL" id="GL377631">
    <property type="protein sequence ID" value="EFJ13626.1"/>
    <property type="molecule type" value="Genomic_DNA"/>
</dbReference>
<keyword evidence="3" id="KW-1185">Reference proteome</keyword>